<dbReference type="SMART" id="SM00220">
    <property type="entry name" value="S_TKc"/>
    <property type="match status" value="1"/>
</dbReference>
<protein>
    <recommendedName>
        <fullName evidence="3">dual-specificity kinase</fullName>
        <ecNumber evidence="3">2.7.12.1</ecNumber>
    </recommendedName>
</protein>
<comment type="similarity">
    <text evidence="2">Belongs to the protein kinase superfamily. CMGC Ser/Thr protein kinase family. MNB/DYRK subfamily.</text>
</comment>
<evidence type="ECO:0000256" key="10">
    <source>
        <dbReference type="ARBA" id="ARBA00049003"/>
    </source>
</evidence>
<evidence type="ECO:0000256" key="5">
    <source>
        <dbReference type="ARBA" id="ARBA00022679"/>
    </source>
</evidence>
<feature type="compositionally biased region" description="Basic residues" evidence="14">
    <location>
        <begin position="641"/>
        <end position="663"/>
    </location>
</feature>
<comment type="subcellular location">
    <subcellularLocation>
        <location evidence="1">Nucleus</location>
    </subcellularLocation>
</comment>
<dbReference type="InterPro" id="IPR017441">
    <property type="entry name" value="Protein_kinase_ATP_BS"/>
</dbReference>
<keyword evidence="6 13" id="KW-0547">Nucleotide-binding</keyword>
<dbReference type="Proteomes" id="UP001367676">
    <property type="component" value="Unassembled WGS sequence"/>
</dbReference>
<comment type="catalytic activity">
    <reaction evidence="11">
        <text>L-threonyl-[protein] + ATP = O-phospho-L-threonyl-[protein] + ADP + H(+)</text>
        <dbReference type="Rhea" id="RHEA:46608"/>
        <dbReference type="Rhea" id="RHEA-COMP:11060"/>
        <dbReference type="Rhea" id="RHEA-COMP:11605"/>
        <dbReference type="ChEBI" id="CHEBI:15378"/>
        <dbReference type="ChEBI" id="CHEBI:30013"/>
        <dbReference type="ChEBI" id="CHEBI:30616"/>
        <dbReference type="ChEBI" id="CHEBI:61977"/>
        <dbReference type="ChEBI" id="CHEBI:456216"/>
        <dbReference type="EC" id="2.7.12.1"/>
    </reaction>
</comment>
<keyword evidence="7" id="KW-0418">Kinase</keyword>
<comment type="catalytic activity">
    <reaction evidence="10">
        <text>L-seryl-[protein] + ATP = O-phospho-L-seryl-[protein] + ADP + H(+)</text>
        <dbReference type="Rhea" id="RHEA:17989"/>
        <dbReference type="Rhea" id="RHEA-COMP:9863"/>
        <dbReference type="Rhea" id="RHEA-COMP:11604"/>
        <dbReference type="ChEBI" id="CHEBI:15378"/>
        <dbReference type="ChEBI" id="CHEBI:29999"/>
        <dbReference type="ChEBI" id="CHEBI:30616"/>
        <dbReference type="ChEBI" id="CHEBI:83421"/>
        <dbReference type="ChEBI" id="CHEBI:456216"/>
        <dbReference type="EC" id="2.7.12.1"/>
    </reaction>
</comment>
<feature type="compositionally biased region" description="Low complexity" evidence="14">
    <location>
        <begin position="619"/>
        <end position="634"/>
    </location>
</feature>
<evidence type="ECO:0000256" key="8">
    <source>
        <dbReference type="ARBA" id="ARBA00022840"/>
    </source>
</evidence>
<dbReference type="InterPro" id="IPR000719">
    <property type="entry name" value="Prot_kinase_dom"/>
</dbReference>
<keyword evidence="9" id="KW-0539">Nucleus</keyword>
<dbReference type="InterPro" id="IPR011009">
    <property type="entry name" value="Kinase-like_dom_sf"/>
</dbReference>
<evidence type="ECO:0000256" key="3">
    <source>
        <dbReference type="ARBA" id="ARBA00013203"/>
    </source>
</evidence>
<dbReference type="GO" id="GO:0005634">
    <property type="term" value="C:nucleus"/>
    <property type="evidence" value="ECO:0007669"/>
    <property type="project" value="UniProtKB-SubCell"/>
</dbReference>
<feature type="region of interest" description="Disordered" evidence="14">
    <location>
        <begin position="170"/>
        <end position="192"/>
    </location>
</feature>
<evidence type="ECO:0000256" key="7">
    <source>
        <dbReference type="ARBA" id="ARBA00022777"/>
    </source>
</evidence>
<evidence type="ECO:0000256" key="13">
    <source>
        <dbReference type="PROSITE-ProRule" id="PRU10141"/>
    </source>
</evidence>
<evidence type="ECO:0000256" key="9">
    <source>
        <dbReference type="ARBA" id="ARBA00023242"/>
    </source>
</evidence>
<feature type="region of interest" description="Disordered" evidence="14">
    <location>
        <begin position="733"/>
        <end position="785"/>
    </location>
</feature>
<keyword evidence="4" id="KW-0723">Serine/threonine-protein kinase</keyword>
<dbReference type="InterPro" id="IPR044131">
    <property type="entry name" value="PKc_DYR1A/1B"/>
</dbReference>
<feature type="binding site" evidence="13">
    <location>
        <position position="243"/>
    </location>
    <ligand>
        <name>ATP</name>
        <dbReference type="ChEBI" id="CHEBI:30616"/>
    </ligand>
</feature>
<feature type="region of interest" description="Disordered" evidence="14">
    <location>
        <begin position="607"/>
        <end position="701"/>
    </location>
</feature>
<sequence length="785" mass="85215">MDDDVVPDAAQTNNLMVLLNAETVSASAARAMESSVAAVNSKRLDSWHKHEQIALAMEKQKSKLGNVCGSSGNSQHQVPLYGRLVGEEHLASLAQQAAATSLAVPNDDHGGGGGGGQILQARVPPVVVSNVATSLNHRLFRDPATGPLRKLSVDLIKTYKHINEVYYAKKKRRAQQSHSEDNAHKKERKLYNDGYDDENHDYIIRAGEKFLDRYEIDSLIGKGSFGQVVKAFDLDDKCLVAIKIIKNKKPFLNQAQIEVTLLEMMNKADVENKYYIVRLKRHFMWRSHLCLVFELLSYNLYDLLRNTNFRGVSLNLTRKFAQQLCTALLFLSTPELNIIHCDLKPENILLCNPKRSAIKIVDFGSSCQLGQRIYQYIQSRFYRSPEVLLGIPYDLAIDMWSLGCILVEMHTGEPLFSGANELDQMNKIVEVLGMPPKHLLDQAHKTRKYFDKLPDGSYMMKKSKDGKKYRSAGTRRLHDILGVESGGPSGRRIGEPGHSVADYLKFKDLILRMLDYDPKTRITPYYALQHNFFKRTLDESTSTSALSGNSLPVNALNLNSSAALSHSFTDSNIHQTVGNRLLADLTSSTRHTTVDYESGLHRANAANQPASHYPYGHRSAAATSSGVVSASAATNQFRGSNHQHHHHHHPHLHHHPHPLHHRNPLAVGVSTAPPSSLPLVGARHGGGGGGGGSSSSSSDLPASASASAAAAAAASAYAPYGYGVGGASAVSGGPAAGSSSFFPPHAKPSASKNSSQVSGGSAESASSSSSNVGVNVQQNTIAASH</sequence>
<feature type="compositionally biased region" description="Low complexity" evidence="14">
    <location>
        <begin position="753"/>
        <end position="779"/>
    </location>
</feature>
<dbReference type="GO" id="GO:0005524">
    <property type="term" value="F:ATP binding"/>
    <property type="evidence" value="ECO:0007669"/>
    <property type="project" value="UniProtKB-UniRule"/>
</dbReference>
<evidence type="ECO:0000313" key="16">
    <source>
        <dbReference type="EMBL" id="KAK7583651.1"/>
    </source>
</evidence>
<evidence type="ECO:0000313" key="17">
    <source>
        <dbReference type="Proteomes" id="UP001367676"/>
    </source>
</evidence>
<evidence type="ECO:0000256" key="4">
    <source>
        <dbReference type="ARBA" id="ARBA00022527"/>
    </source>
</evidence>
<name>A0AAN9Y1X8_9HEMI</name>
<dbReference type="PANTHER" id="PTHR24058">
    <property type="entry name" value="DUAL SPECIFICITY PROTEIN KINASE"/>
    <property type="match status" value="1"/>
</dbReference>
<feature type="domain" description="Protein kinase" evidence="15">
    <location>
        <begin position="214"/>
        <end position="533"/>
    </location>
</feature>
<feature type="compositionally biased region" description="Gly residues" evidence="14">
    <location>
        <begin position="683"/>
        <end position="693"/>
    </location>
</feature>
<dbReference type="InterPro" id="IPR008271">
    <property type="entry name" value="Ser/Thr_kinase_AS"/>
</dbReference>
<dbReference type="PROSITE" id="PS00107">
    <property type="entry name" value="PROTEIN_KINASE_ATP"/>
    <property type="match status" value="1"/>
</dbReference>
<dbReference type="CDD" id="cd14226">
    <property type="entry name" value="PKc_DYRK1"/>
    <property type="match status" value="1"/>
</dbReference>
<gene>
    <name evidence="16" type="ORF">V9T40_004614</name>
</gene>
<keyword evidence="5" id="KW-0808">Transferase</keyword>
<evidence type="ECO:0000256" key="1">
    <source>
        <dbReference type="ARBA" id="ARBA00004123"/>
    </source>
</evidence>
<dbReference type="GO" id="GO:0004674">
    <property type="term" value="F:protein serine/threonine kinase activity"/>
    <property type="evidence" value="ECO:0007669"/>
    <property type="project" value="UniProtKB-KW"/>
</dbReference>
<dbReference type="InterPro" id="IPR050494">
    <property type="entry name" value="Ser_Thr_dual-spec_kinase"/>
</dbReference>
<dbReference type="EMBL" id="JBBCAQ010000032">
    <property type="protein sequence ID" value="KAK7583651.1"/>
    <property type="molecule type" value="Genomic_DNA"/>
</dbReference>
<keyword evidence="17" id="KW-1185">Reference proteome</keyword>
<dbReference type="PROSITE" id="PS00108">
    <property type="entry name" value="PROTEIN_KINASE_ST"/>
    <property type="match status" value="1"/>
</dbReference>
<reference evidence="16 17" key="1">
    <citation type="submission" date="2024-03" db="EMBL/GenBank/DDBJ databases">
        <title>Adaptation during the transition from Ophiocordyceps entomopathogen to insect associate is accompanied by gene loss and intensified selection.</title>
        <authorList>
            <person name="Ward C.M."/>
            <person name="Onetto C.A."/>
            <person name="Borneman A.R."/>
        </authorList>
    </citation>
    <scope>NUCLEOTIDE SEQUENCE [LARGE SCALE GENOMIC DNA]</scope>
    <source>
        <strain evidence="16">AWRI1</strain>
        <tissue evidence="16">Single Adult Female</tissue>
    </source>
</reference>
<keyword evidence="8 13" id="KW-0067">ATP-binding</keyword>
<comment type="caution">
    <text evidence="16">The sequence shown here is derived from an EMBL/GenBank/DDBJ whole genome shotgun (WGS) entry which is preliminary data.</text>
</comment>
<dbReference type="PANTHER" id="PTHR24058:SF28">
    <property type="entry name" value="SERINE_THREONINE-PROTEIN KINASE MINIBRAIN"/>
    <property type="match status" value="1"/>
</dbReference>
<dbReference type="SUPFAM" id="SSF56112">
    <property type="entry name" value="Protein kinase-like (PK-like)"/>
    <property type="match status" value="1"/>
</dbReference>
<organism evidence="16 17">
    <name type="scientific">Parthenolecanium corni</name>
    <dbReference type="NCBI Taxonomy" id="536013"/>
    <lineage>
        <taxon>Eukaryota</taxon>
        <taxon>Metazoa</taxon>
        <taxon>Ecdysozoa</taxon>
        <taxon>Arthropoda</taxon>
        <taxon>Hexapoda</taxon>
        <taxon>Insecta</taxon>
        <taxon>Pterygota</taxon>
        <taxon>Neoptera</taxon>
        <taxon>Paraneoptera</taxon>
        <taxon>Hemiptera</taxon>
        <taxon>Sternorrhyncha</taxon>
        <taxon>Coccoidea</taxon>
        <taxon>Coccidae</taxon>
        <taxon>Parthenolecanium</taxon>
    </lineage>
</organism>
<evidence type="ECO:0000256" key="6">
    <source>
        <dbReference type="ARBA" id="ARBA00022741"/>
    </source>
</evidence>
<evidence type="ECO:0000256" key="12">
    <source>
        <dbReference type="ARBA" id="ARBA00051680"/>
    </source>
</evidence>
<evidence type="ECO:0000256" key="14">
    <source>
        <dbReference type="SAM" id="MobiDB-lite"/>
    </source>
</evidence>
<dbReference type="Gene3D" id="1.10.510.10">
    <property type="entry name" value="Transferase(Phosphotransferase) domain 1"/>
    <property type="match status" value="1"/>
</dbReference>
<dbReference type="AlphaFoldDB" id="A0AAN9Y1X8"/>
<dbReference type="FunFam" id="1.10.510.10:FF:000117">
    <property type="entry name" value="dual specificity tyrosine-phosphorylation-regulated kinase 1A isoform X1"/>
    <property type="match status" value="1"/>
</dbReference>
<proteinExistence type="inferred from homology"/>
<evidence type="ECO:0000259" key="15">
    <source>
        <dbReference type="PROSITE" id="PS50011"/>
    </source>
</evidence>
<dbReference type="EC" id="2.7.12.1" evidence="3"/>
<dbReference type="PROSITE" id="PS50011">
    <property type="entry name" value="PROTEIN_KINASE_DOM"/>
    <property type="match status" value="1"/>
</dbReference>
<dbReference type="FunFam" id="3.30.200.20:FF:000087">
    <property type="entry name" value="Dual specificity tyrosine-phosphorylation-regulated kinase 1A"/>
    <property type="match status" value="1"/>
</dbReference>
<evidence type="ECO:0000256" key="11">
    <source>
        <dbReference type="ARBA" id="ARBA00049308"/>
    </source>
</evidence>
<dbReference type="Gene3D" id="3.30.200.20">
    <property type="entry name" value="Phosphorylase Kinase, domain 1"/>
    <property type="match status" value="1"/>
</dbReference>
<dbReference type="GO" id="GO:0004712">
    <property type="term" value="F:protein serine/threonine/tyrosine kinase activity"/>
    <property type="evidence" value="ECO:0007669"/>
    <property type="project" value="UniProtKB-EC"/>
</dbReference>
<evidence type="ECO:0000256" key="2">
    <source>
        <dbReference type="ARBA" id="ARBA00008867"/>
    </source>
</evidence>
<accession>A0AAN9Y1X8</accession>
<dbReference type="Pfam" id="PF00069">
    <property type="entry name" value="Pkinase"/>
    <property type="match status" value="1"/>
</dbReference>
<comment type="catalytic activity">
    <reaction evidence="12">
        <text>L-tyrosyl-[protein] + ATP = O-phospho-L-tyrosyl-[protein] + ADP + H(+)</text>
        <dbReference type="Rhea" id="RHEA:10596"/>
        <dbReference type="Rhea" id="RHEA-COMP:10136"/>
        <dbReference type="Rhea" id="RHEA-COMP:20101"/>
        <dbReference type="ChEBI" id="CHEBI:15378"/>
        <dbReference type="ChEBI" id="CHEBI:30616"/>
        <dbReference type="ChEBI" id="CHEBI:46858"/>
        <dbReference type="ChEBI" id="CHEBI:61978"/>
        <dbReference type="ChEBI" id="CHEBI:456216"/>
        <dbReference type="EC" id="2.7.12.1"/>
    </reaction>
</comment>